<keyword evidence="3" id="KW-1185">Reference proteome</keyword>
<gene>
    <name evidence="2" type="ORF">BO71DRAFT_399375</name>
</gene>
<keyword evidence="1" id="KW-1133">Transmembrane helix</keyword>
<accession>A0A319ES94</accession>
<evidence type="ECO:0000313" key="2">
    <source>
        <dbReference type="EMBL" id="PYH93862.1"/>
    </source>
</evidence>
<keyword evidence="1" id="KW-0812">Transmembrane</keyword>
<keyword evidence="1" id="KW-0472">Membrane</keyword>
<organism evidence="2 3">
    <name type="scientific">Aspergillus ellipticus CBS 707.79</name>
    <dbReference type="NCBI Taxonomy" id="1448320"/>
    <lineage>
        <taxon>Eukaryota</taxon>
        <taxon>Fungi</taxon>
        <taxon>Dikarya</taxon>
        <taxon>Ascomycota</taxon>
        <taxon>Pezizomycotina</taxon>
        <taxon>Eurotiomycetes</taxon>
        <taxon>Eurotiomycetidae</taxon>
        <taxon>Eurotiales</taxon>
        <taxon>Aspergillaceae</taxon>
        <taxon>Aspergillus</taxon>
        <taxon>Aspergillus subgen. Circumdati</taxon>
    </lineage>
</organism>
<dbReference type="AlphaFoldDB" id="A0A319ES94"/>
<protein>
    <submittedName>
        <fullName evidence="2">Uncharacterized protein</fullName>
    </submittedName>
</protein>
<proteinExistence type="predicted"/>
<dbReference type="Proteomes" id="UP000247810">
    <property type="component" value="Unassembled WGS sequence"/>
</dbReference>
<reference evidence="2 3" key="1">
    <citation type="submission" date="2018-02" db="EMBL/GenBank/DDBJ databases">
        <title>The genomes of Aspergillus section Nigri reveals drivers in fungal speciation.</title>
        <authorList>
            <consortium name="DOE Joint Genome Institute"/>
            <person name="Vesth T.C."/>
            <person name="Nybo J."/>
            <person name="Theobald S."/>
            <person name="Brandl J."/>
            <person name="Frisvad J.C."/>
            <person name="Nielsen K.F."/>
            <person name="Lyhne E.K."/>
            <person name="Kogle M.E."/>
            <person name="Kuo A."/>
            <person name="Riley R."/>
            <person name="Clum A."/>
            <person name="Nolan M."/>
            <person name="Lipzen A."/>
            <person name="Salamov A."/>
            <person name="Henrissat B."/>
            <person name="Wiebenga A."/>
            <person name="De vries R.P."/>
            <person name="Grigoriev I.V."/>
            <person name="Mortensen U.H."/>
            <person name="Andersen M.R."/>
            <person name="Baker S.E."/>
        </authorList>
    </citation>
    <scope>NUCLEOTIDE SEQUENCE [LARGE SCALE GENOMIC DNA]</scope>
    <source>
        <strain evidence="2 3">CBS 707.79</strain>
    </source>
</reference>
<feature type="transmembrane region" description="Helical" evidence="1">
    <location>
        <begin position="37"/>
        <end position="60"/>
    </location>
</feature>
<evidence type="ECO:0000313" key="3">
    <source>
        <dbReference type="Proteomes" id="UP000247810"/>
    </source>
</evidence>
<name>A0A319ES94_9EURO</name>
<sequence>MRFHDGYTPSLCHVAMAATTLPSVAEGSVYGCFLNRWWSWLKLYVMLWVSGGWGMVKWYWWKGSD</sequence>
<dbReference type="EMBL" id="KZ825884">
    <property type="protein sequence ID" value="PYH93862.1"/>
    <property type="molecule type" value="Genomic_DNA"/>
</dbReference>
<dbReference type="VEuPathDB" id="FungiDB:BO71DRAFT_399375"/>
<evidence type="ECO:0000256" key="1">
    <source>
        <dbReference type="SAM" id="Phobius"/>
    </source>
</evidence>